<evidence type="ECO:0000259" key="9">
    <source>
        <dbReference type="Pfam" id="PF16854"/>
    </source>
</evidence>
<dbReference type="InterPro" id="IPR039766">
    <property type="entry name" value="Vps53"/>
</dbReference>
<keyword evidence="6" id="KW-0472">Membrane</keyword>
<name>A0AAX4PB72_9CHLO</name>
<evidence type="ECO:0000256" key="1">
    <source>
        <dbReference type="ARBA" id="ARBA00004150"/>
    </source>
</evidence>
<evidence type="ECO:0000256" key="2">
    <source>
        <dbReference type="ARBA" id="ARBA00004481"/>
    </source>
</evidence>
<dbReference type="GO" id="GO:0010008">
    <property type="term" value="C:endosome membrane"/>
    <property type="evidence" value="ECO:0007669"/>
    <property type="project" value="UniProtKB-SubCell"/>
</dbReference>
<keyword evidence="11" id="KW-1185">Reference proteome</keyword>
<dbReference type="Pfam" id="PF16854">
    <property type="entry name" value="VPS53_C"/>
    <property type="match status" value="1"/>
</dbReference>
<comment type="similarity">
    <text evidence="3">Belongs to the VPS53 family.</text>
</comment>
<proteinExistence type="inferred from homology"/>
<feature type="domain" description="Vps53 C-terminal" evidence="9">
    <location>
        <begin position="681"/>
        <end position="758"/>
    </location>
</feature>
<dbReference type="PANTHER" id="PTHR12820">
    <property type="entry name" value="VACUOLAR SORTING PROTEIN 53"/>
    <property type="match status" value="1"/>
</dbReference>
<dbReference type="PANTHER" id="PTHR12820:SF0">
    <property type="entry name" value="VACUOLAR PROTEIN SORTING-ASSOCIATED PROTEIN 53 HOMOLOG"/>
    <property type="match status" value="1"/>
</dbReference>
<dbReference type="Pfam" id="PF04100">
    <property type="entry name" value="Vps53_N"/>
    <property type="match status" value="1"/>
</dbReference>
<evidence type="ECO:0000256" key="3">
    <source>
        <dbReference type="ARBA" id="ARBA00008628"/>
    </source>
</evidence>
<dbReference type="EMBL" id="CP151507">
    <property type="protein sequence ID" value="WZN63458.1"/>
    <property type="molecule type" value="Genomic_DNA"/>
</dbReference>
<dbReference type="GO" id="GO:0000938">
    <property type="term" value="C:GARP complex"/>
    <property type="evidence" value="ECO:0007669"/>
    <property type="project" value="InterPro"/>
</dbReference>
<evidence type="ECO:0000313" key="11">
    <source>
        <dbReference type="Proteomes" id="UP001472866"/>
    </source>
</evidence>
<dbReference type="InterPro" id="IPR007234">
    <property type="entry name" value="Vps53_N"/>
</dbReference>
<feature type="domain" description="Vps53 N-terminal" evidence="8">
    <location>
        <begin position="33"/>
        <end position="447"/>
    </location>
</feature>
<protein>
    <submittedName>
        <fullName evidence="10">Vps53-like vacuolar protein sorting-associated protein</fullName>
    </submittedName>
</protein>
<keyword evidence="5" id="KW-0333">Golgi apparatus</keyword>
<evidence type="ECO:0000256" key="7">
    <source>
        <dbReference type="SAM" id="MobiDB-lite"/>
    </source>
</evidence>
<evidence type="ECO:0000259" key="8">
    <source>
        <dbReference type="Pfam" id="PF04100"/>
    </source>
</evidence>
<evidence type="ECO:0000256" key="5">
    <source>
        <dbReference type="ARBA" id="ARBA00023034"/>
    </source>
</evidence>
<dbReference type="GO" id="GO:0005829">
    <property type="term" value="C:cytosol"/>
    <property type="evidence" value="ECO:0007669"/>
    <property type="project" value="GOC"/>
</dbReference>
<dbReference type="InterPro" id="IPR031745">
    <property type="entry name" value="Vps53_C"/>
</dbReference>
<evidence type="ECO:0000313" key="10">
    <source>
        <dbReference type="EMBL" id="WZN63458.1"/>
    </source>
</evidence>
<gene>
    <name evidence="10" type="ORF">HKI87_07g50070</name>
</gene>
<dbReference type="GO" id="GO:0042147">
    <property type="term" value="P:retrograde transport, endosome to Golgi"/>
    <property type="evidence" value="ECO:0007669"/>
    <property type="project" value="InterPro"/>
</dbReference>
<organism evidence="10 11">
    <name type="scientific">Chloropicon roscoffensis</name>
    <dbReference type="NCBI Taxonomy" id="1461544"/>
    <lineage>
        <taxon>Eukaryota</taxon>
        <taxon>Viridiplantae</taxon>
        <taxon>Chlorophyta</taxon>
        <taxon>Chloropicophyceae</taxon>
        <taxon>Chloropicales</taxon>
        <taxon>Chloropicaceae</taxon>
        <taxon>Chloropicon</taxon>
    </lineage>
</organism>
<feature type="region of interest" description="Disordered" evidence="7">
    <location>
        <begin position="1"/>
        <end position="27"/>
    </location>
</feature>
<evidence type="ECO:0000256" key="6">
    <source>
        <dbReference type="ARBA" id="ARBA00023136"/>
    </source>
</evidence>
<dbReference type="AlphaFoldDB" id="A0AAX4PB72"/>
<dbReference type="Proteomes" id="UP001472866">
    <property type="component" value="Chromosome 07"/>
</dbReference>
<evidence type="ECO:0000256" key="4">
    <source>
        <dbReference type="ARBA" id="ARBA00022753"/>
    </source>
</evidence>
<accession>A0AAX4PB72</accession>
<comment type="subcellular location">
    <subcellularLocation>
        <location evidence="2">Endosome membrane</location>
        <topology evidence="2">Peripheral membrane protein</topology>
    </subcellularLocation>
    <subcellularLocation>
        <location evidence="1">Golgi apparatus</location>
        <location evidence="1">trans-Golgi network membrane</location>
        <topology evidence="1">Peripheral membrane protein</topology>
    </subcellularLocation>
</comment>
<keyword evidence="4" id="KW-0967">Endosome</keyword>
<reference evidence="10 11" key="1">
    <citation type="submission" date="2024-03" db="EMBL/GenBank/DDBJ databases">
        <title>Complete genome sequence of the green alga Chloropicon roscoffensis RCC1871.</title>
        <authorList>
            <person name="Lemieux C."/>
            <person name="Pombert J.-F."/>
            <person name="Otis C."/>
            <person name="Turmel M."/>
        </authorList>
    </citation>
    <scope>NUCLEOTIDE SEQUENCE [LARGE SCALE GENOMIC DNA]</scope>
    <source>
        <strain evidence="10 11">RCC1871</strain>
    </source>
</reference>
<sequence length="838" mass="93020">MVEEAEGESTSGNGGMVPGTEPEDGLDSIEAKNFSATEYLNKLFPNEESLSSLDEFLVKLRRRIRKVNDEILVAVRQQSQTGSRAKEDLGQAQHGIEDLSGRITEIKAKAEQSETKVQEICRDIKKLDYAKRHLTNTITAFRRLSMLMSAIQNLQEVADKRDYRETANLLEAVNQLASHFESFNQIPKVCELRGQLSAIKSGLRATIFDDFIYATAKEDIPPETLDKLSHACRVVEAIDAHVKDELVSRICNKEMSAYQQIFSTNEAASAKLEKTDRRYAWMKKLLTRKQAFWDVFPKTWEVSSLLCTTFCKITKAHLSETLDSQRDSPDVASLLKALHWTLDFEKELNLMAGGGEISLWEAGGEAEEEGEPVDESELTEAELIKRKYQAMRKEKEGEPASAAAPSPSKEGAFSGSISSCFEAHLKCYVELEEKSLLETVDGLVNEETWEAEGGENNVISSSVQVFLHIKKSLKRCSLLTKGQTLFDLSSSFKVVLQAYAARLISRLPRSAAGKSAVGTVATTTSSDWHVKFDDNEEKVVCLIINTAEYCYETVDSLGQSIAKILDKPFSNQVEMSEVEDDFSGVITTALSTLVLGLETRVDQALGDMCKVSWAALDLVGDQSEYVNVFSSVLADSIPRLGSLLDQNNFRFMCDKFTASFIPRYRASIFKLRALSDSGTQQLLLDAQAIRTLLLDLPSLGNHSLPPSYSRTVQLEMSKAENLLKVLLSPADAILSNFLALMPVTAAKEMPQILELKGLSKQEQQEVLGDMSRRGLLDEGVGERQSREAAGRRIPDINWGDKFGQLKGLKGKMNMGKIKDAQAKGSQALKRFNLKFNKG</sequence>